<evidence type="ECO:0000313" key="5">
    <source>
        <dbReference type="Proteomes" id="UP000075787"/>
    </source>
</evidence>
<dbReference type="GeneID" id="97242442"/>
<reference evidence="3 6" key="2">
    <citation type="journal article" date="2018" name="Nat. Biotechnol.">
        <title>A standardized bacterial taxonomy based on genome phylogeny substantially revises the tree of life.</title>
        <authorList>
            <person name="Parks D.H."/>
            <person name="Chuvochina M."/>
            <person name="Waite D.W."/>
            <person name="Rinke C."/>
            <person name="Skarshewski A."/>
            <person name="Chaumeil P.A."/>
            <person name="Hugenholtz P."/>
        </authorList>
    </citation>
    <scope>NUCLEOTIDE SEQUENCE [LARGE SCALE GENOMIC DNA]</scope>
    <source>
        <strain evidence="3">UBA8739</strain>
    </source>
</reference>
<sequence length="161" mass="18240">MTDSTIKRMDSLLAMALAIACAGAVATMTPAFGQELMDRPDPIDSQTLEATPDTDPLAGQSAPLSRDLPSDAQERIRFEQAASAEIQRWDAEVAMRVRELQLQDDYGANRARTDLSKSWQRVTESYQRLQAAPDRQFEDRKEQFLTAWNGFEETWRRTRAT</sequence>
<protein>
    <submittedName>
        <fullName evidence="4">Uncharacterized protein</fullName>
    </submittedName>
</protein>
<organism evidence="4 5">
    <name type="scientific">Tistrella mobilis</name>
    <dbReference type="NCBI Taxonomy" id="171437"/>
    <lineage>
        <taxon>Bacteria</taxon>
        <taxon>Pseudomonadati</taxon>
        <taxon>Pseudomonadota</taxon>
        <taxon>Alphaproteobacteria</taxon>
        <taxon>Geminicoccales</taxon>
        <taxon>Geminicoccaceae</taxon>
        <taxon>Tistrella</taxon>
    </lineage>
</organism>
<gene>
    <name evidence="4" type="ORF">AUP44_08810</name>
    <name evidence="3" type="ORF">DCK97_16875</name>
</gene>
<dbReference type="EMBL" id="LPZR01000172">
    <property type="protein sequence ID" value="KYO51484.1"/>
    <property type="molecule type" value="Genomic_DNA"/>
</dbReference>
<proteinExistence type="predicted"/>
<feature type="region of interest" description="Disordered" evidence="1">
    <location>
        <begin position="35"/>
        <end position="70"/>
    </location>
</feature>
<comment type="caution">
    <text evidence="4">The sequence shown here is derived from an EMBL/GenBank/DDBJ whole genome shotgun (WGS) entry which is preliminary data.</text>
</comment>
<evidence type="ECO:0000256" key="1">
    <source>
        <dbReference type="SAM" id="MobiDB-lite"/>
    </source>
</evidence>
<dbReference type="RefSeq" id="WP_062766174.1">
    <property type="nucleotide sequence ID" value="NZ_CP121027.1"/>
</dbReference>
<dbReference type="PROSITE" id="PS51257">
    <property type="entry name" value="PROKAR_LIPOPROTEIN"/>
    <property type="match status" value="1"/>
</dbReference>
<dbReference type="EMBL" id="DMAI01000277">
    <property type="protein sequence ID" value="HAE49093.1"/>
    <property type="molecule type" value="Genomic_DNA"/>
</dbReference>
<evidence type="ECO:0000313" key="6">
    <source>
        <dbReference type="Proteomes" id="UP000257706"/>
    </source>
</evidence>
<accession>A0A162KK84</accession>
<keyword evidence="2" id="KW-0732">Signal</keyword>
<evidence type="ECO:0000313" key="3">
    <source>
        <dbReference type="EMBL" id="HAE49093.1"/>
    </source>
</evidence>
<evidence type="ECO:0000256" key="2">
    <source>
        <dbReference type="SAM" id="SignalP"/>
    </source>
</evidence>
<evidence type="ECO:0000313" key="4">
    <source>
        <dbReference type="EMBL" id="KYO51484.1"/>
    </source>
</evidence>
<dbReference type="Proteomes" id="UP000257706">
    <property type="component" value="Unassembled WGS sequence"/>
</dbReference>
<dbReference type="Proteomes" id="UP000075787">
    <property type="component" value="Unassembled WGS sequence"/>
</dbReference>
<feature type="chain" id="PRO_5036006742" evidence="2">
    <location>
        <begin position="34"/>
        <end position="161"/>
    </location>
</feature>
<dbReference type="AlphaFoldDB" id="A0A162KK84"/>
<name>A0A162KK84_9PROT</name>
<reference evidence="4 5" key="1">
    <citation type="submission" date="2015-12" db="EMBL/GenBank/DDBJ databases">
        <title>Genome sequence of Tistrella mobilis MCCC 1A02139.</title>
        <authorList>
            <person name="Lu L."/>
            <person name="Lai Q."/>
            <person name="Shao Z."/>
            <person name="Qian P."/>
        </authorList>
    </citation>
    <scope>NUCLEOTIDE SEQUENCE [LARGE SCALE GENOMIC DNA]</scope>
    <source>
        <strain evidence="4 5">MCCC 1A02139</strain>
    </source>
</reference>
<feature type="signal peptide" evidence="2">
    <location>
        <begin position="1"/>
        <end position="33"/>
    </location>
</feature>